<feature type="domain" description="VOC" evidence="1">
    <location>
        <begin position="7"/>
        <end position="138"/>
    </location>
</feature>
<dbReference type="InterPro" id="IPR037523">
    <property type="entry name" value="VOC_core"/>
</dbReference>
<keyword evidence="3" id="KW-1185">Reference proteome</keyword>
<dbReference type="PANTHER" id="PTHR36113">
    <property type="entry name" value="LYASE, PUTATIVE-RELATED-RELATED"/>
    <property type="match status" value="1"/>
</dbReference>
<dbReference type="PROSITE" id="PS51819">
    <property type="entry name" value="VOC"/>
    <property type="match status" value="1"/>
</dbReference>
<dbReference type="Gene3D" id="3.10.180.10">
    <property type="entry name" value="2,3-Dihydroxybiphenyl 1,2-Dioxygenase, domain 1"/>
    <property type="match status" value="1"/>
</dbReference>
<comment type="caution">
    <text evidence="2">The sequence shown here is derived from an EMBL/GenBank/DDBJ whole genome shotgun (WGS) entry which is preliminary data.</text>
</comment>
<proteinExistence type="predicted"/>
<dbReference type="AlphaFoldDB" id="A0A444PZD4"/>
<accession>A0A444PZD4</accession>
<organism evidence="2 3">
    <name type="scientific">Labedella phragmitis</name>
    <dbReference type="NCBI Taxonomy" id="2498849"/>
    <lineage>
        <taxon>Bacteria</taxon>
        <taxon>Bacillati</taxon>
        <taxon>Actinomycetota</taxon>
        <taxon>Actinomycetes</taxon>
        <taxon>Micrococcales</taxon>
        <taxon>Microbacteriaceae</taxon>
        <taxon>Labedella</taxon>
    </lineage>
</organism>
<reference evidence="2 3" key="1">
    <citation type="submission" date="2018-12" db="EMBL/GenBank/DDBJ databases">
        <authorList>
            <person name="Li F."/>
        </authorList>
    </citation>
    <scope>NUCLEOTIDE SEQUENCE [LARGE SCALE GENOMIC DNA]</scope>
    <source>
        <strain evidence="2 3">11W25H-1</strain>
    </source>
</reference>
<dbReference type="SUPFAM" id="SSF54593">
    <property type="entry name" value="Glyoxalase/Bleomycin resistance protein/Dihydroxybiphenyl dioxygenase"/>
    <property type="match status" value="1"/>
</dbReference>
<name>A0A444PZD4_9MICO</name>
<dbReference type="EMBL" id="RZNB01000001">
    <property type="protein sequence ID" value="RWZ53238.1"/>
    <property type="molecule type" value="Genomic_DNA"/>
</dbReference>
<evidence type="ECO:0000313" key="3">
    <source>
        <dbReference type="Proteomes" id="UP000288547"/>
    </source>
</evidence>
<dbReference type="OrthoDB" id="5296884at2"/>
<evidence type="ECO:0000259" key="1">
    <source>
        <dbReference type="PROSITE" id="PS51819"/>
    </source>
</evidence>
<gene>
    <name evidence="2" type="ORF">ELQ90_01100</name>
</gene>
<dbReference type="InterPro" id="IPR029068">
    <property type="entry name" value="Glyas_Bleomycin-R_OHBP_Dase"/>
</dbReference>
<sequence length="144" mass="15840">MDPHTGGLHHVELWVPDLDRASVSWGWLLRQLGWSEHERWSVGRSWILGATYLVVEQSPAMTDSAHERTRPGLNHLAFQVGSRTRVDELSDAAPDFGWHPLFADRYPWAGGSPGDGGSGHYAAYLEDADGYEVELVAAATASSE</sequence>
<protein>
    <submittedName>
        <fullName evidence="2">Glyoxalase</fullName>
    </submittedName>
</protein>
<dbReference type="InterPro" id="IPR051332">
    <property type="entry name" value="Fosfomycin_Res_Enzymes"/>
</dbReference>
<evidence type="ECO:0000313" key="2">
    <source>
        <dbReference type="EMBL" id="RWZ53238.1"/>
    </source>
</evidence>
<dbReference type="PANTHER" id="PTHR36113:SF6">
    <property type="entry name" value="FOSFOMYCIN RESISTANCE PROTEIN FOSX"/>
    <property type="match status" value="1"/>
</dbReference>
<dbReference type="Proteomes" id="UP000288547">
    <property type="component" value="Unassembled WGS sequence"/>
</dbReference>
<dbReference type="Pfam" id="PF13669">
    <property type="entry name" value="Glyoxalase_4"/>
    <property type="match status" value="1"/>
</dbReference>